<evidence type="ECO:0000259" key="10">
    <source>
        <dbReference type="PROSITE" id="PS50035"/>
    </source>
</evidence>
<accession>A0A3S0AAQ7</accession>
<reference evidence="11 12" key="1">
    <citation type="submission" date="2018-12" db="EMBL/GenBank/DDBJ databases">
        <title>Mesorhizobium carbonis sp. nov., isolated from coal mine water.</title>
        <authorList>
            <person name="Xin W."/>
            <person name="Xu Z."/>
            <person name="Xiang F."/>
            <person name="Zhang J."/>
            <person name="Xi L."/>
            <person name="Liu J."/>
        </authorList>
    </citation>
    <scope>NUCLEOTIDE SEQUENCE [LARGE SCALE GENOMIC DNA]</scope>
    <source>
        <strain evidence="11 12">B2.3</strain>
    </source>
</reference>
<dbReference type="InterPro" id="IPR025202">
    <property type="entry name" value="PLD-like_dom"/>
</dbReference>
<comment type="caution">
    <text evidence="11">The sequence shown here is derived from an EMBL/GenBank/DDBJ whole genome shotgun (WGS) entry which is preliminary data.</text>
</comment>
<keyword evidence="8" id="KW-0443">Lipid metabolism</keyword>
<keyword evidence="12" id="KW-1185">Reference proteome</keyword>
<evidence type="ECO:0000256" key="4">
    <source>
        <dbReference type="ARBA" id="ARBA00018392"/>
    </source>
</evidence>
<dbReference type="SUPFAM" id="SSF56024">
    <property type="entry name" value="Phospholipase D/nuclease"/>
    <property type="match status" value="2"/>
</dbReference>
<dbReference type="GO" id="GO:0009395">
    <property type="term" value="P:phospholipid catabolic process"/>
    <property type="evidence" value="ECO:0007669"/>
    <property type="project" value="TreeGrafter"/>
</dbReference>
<dbReference type="EMBL" id="RWKW01000016">
    <property type="protein sequence ID" value="RST87477.1"/>
    <property type="molecule type" value="Genomic_DNA"/>
</dbReference>
<dbReference type="Gene3D" id="3.30.870.10">
    <property type="entry name" value="Endonuclease Chain A"/>
    <property type="match status" value="2"/>
</dbReference>
<evidence type="ECO:0000256" key="7">
    <source>
        <dbReference type="ARBA" id="ARBA00022801"/>
    </source>
</evidence>
<comment type="function">
    <text evidence="2">Could be a virulence factor.</text>
</comment>
<dbReference type="RefSeq" id="WP_126698408.1">
    <property type="nucleotide sequence ID" value="NZ_RWKW01000016.1"/>
</dbReference>
<evidence type="ECO:0000256" key="1">
    <source>
        <dbReference type="ARBA" id="ARBA00000798"/>
    </source>
</evidence>
<evidence type="ECO:0000256" key="3">
    <source>
        <dbReference type="ARBA" id="ARBA00004613"/>
    </source>
</evidence>
<organism evidence="11 12">
    <name type="scientific">Aquibium carbonis</name>
    <dbReference type="NCBI Taxonomy" id="2495581"/>
    <lineage>
        <taxon>Bacteria</taxon>
        <taxon>Pseudomonadati</taxon>
        <taxon>Pseudomonadota</taxon>
        <taxon>Alphaproteobacteria</taxon>
        <taxon>Hyphomicrobiales</taxon>
        <taxon>Phyllobacteriaceae</taxon>
        <taxon>Aquibium</taxon>
    </lineage>
</organism>
<dbReference type="Proteomes" id="UP000278398">
    <property type="component" value="Unassembled WGS sequence"/>
</dbReference>
<dbReference type="GO" id="GO:0004630">
    <property type="term" value="F:phospholipase D activity"/>
    <property type="evidence" value="ECO:0007669"/>
    <property type="project" value="UniProtKB-EC"/>
</dbReference>
<proteinExistence type="predicted"/>
<comment type="subcellular location">
    <subcellularLocation>
        <location evidence="3">Secreted</location>
    </subcellularLocation>
</comment>
<dbReference type="CDD" id="cd09140">
    <property type="entry name" value="PLDc_vPLD1_2_like_bac_1"/>
    <property type="match status" value="1"/>
</dbReference>
<evidence type="ECO:0000313" key="11">
    <source>
        <dbReference type="EMBL" id="RST87477.1"/>
    </source>
</evidence>
<name>A0A3S0AAQ7_9HYPH</name>
<evidence type="ECO:0000313" key="12">
    <source>
        <dbReference type="Proteomes" id="UP000278398"/>
    </source>
</evidence>
<protein>
    <recommendedName>
        <fullName evidence="4">Phospholipase D</fullName>
    </recommendedName>
    <alternativeName>
        <fullName evidence="9">Choline phosphatase</fullName>
    </alternativeName>
</protein>
<evidence type="ECO:0000256" key="9">
    <source>
        <dbReference type="ARBA" id="ARBA00029594"/>
    </source>
</evidence>
<gene>
    <name evidence="11" type="ORF">EJC49_05225</name>
</gene>
<dbReference type="AlphaFoldDB" id="A0A3S0AAQ7"/>
<keyword evidence="5" id="KW-0964">Secreted</keyword>
<dbReference type="PROSITE" id="PS50035">
    <property type="entry name" value="PLD"/>
    <property type="match status" value="2"/>
</dbReference>
<dbReference type="PANTHER" id="PTHR18896:SF76">
    <property type="entry name" value="PHOSPHOLIPASE"/>
    <property type="match status" value="1"/>
</dbReference>
<keyword evidence="7" id="KW-0378">Hydrolase</keyword>
<dbReference type="PANTHER" id="PTHR18896">
    <property type="entry name" value="PHOSPHOLIPASE D"/>
    <property type="match status" value="1"/>
</dbReference>
<dbReference type="InterPro" id="IPR001736">
    <property type="entry name" value="PLipase_D/transphosphatidylase"/>
</dbReference>
<evidence type="ECO:0000256" key="5">
    <source>
        <dbReference type="ARBA" id="ARBA00022525"/>
    </source>
</evidence>
<feature type="domain" description="PLD phosphodiesterase" evidence="10">
    <location>
        <begin position="376"/>
        <end position="403"/>
    </location>
</feature>
<evidence type="ECO:0000256" key="2">
    <source>
        <dbReference type="ARBA" id="ARBA00003145"/>
    </source>
</evidence>
<dbReference type="CDD" id="cd09143">
    <property type="entry name" value="PLDc_vPLD1_2_like_bac_2"/>
    <property type="match status" value="1"/>
</dbReference>
<dbReference type="SMART" id="SM00155">
    <property type="entry name" value="PLDc"/>
    <property type="match status" value="2"/>
</dbReference>
<dbReference type="Pfam" id="PF13091">
    <property type="entry name" value="PLDc_2"/>
    <property type="match status" value="1"/>
</dbReference>
<evidence type="ECO:0000256" key="6">
    <source>
        <dbReference type="ARBA" id="ARBA00022737"/>
    </source>
</evidence>
<comment type="catalytic activity">
    <reaction evidence="1">
        <text>a 1,2-diacyl-sn-glycero-3-phosphocholine + H2O = a 1,2-diacyl-sn-glycero-3-phosphate + choline + H(+)</text>
        <dbReference type="Rhea" id="RHEA:14445"/>
        <dbReference type="ChEBI" id="CHEBI:15354"/>
        <dbReference type="ChEBI" id="CHEBI:15377"/>
        <dbReference type="ChEBI" id="CHEBI:15378"/>
        <dbReference type="ChEBI" id="CHEBI:57643"/>
        <dbReference type="ChEBI" id="CHEBI:58608"/>
        <dbReference type="EC" id="3.1.4.4"/>
    </reaction>
</comment>
<keyword evidence="6" id="KW-0677">Repeat</keyword>
<feature type="domain" description="PLD phosphodiesterase" evidence="10">
    <location>
        <begin position="158"/>
        <end position="185"/>
    </location>
</feature>
<evidence type="ECO:0000256" key="8">
    <source>
        <dbReference type="ARBA" id="ARBA00023098"/>
    </source>
</evidence>
<dbReference type="InterPro" id="IPR015679">
    <property type="entry name" value="PLipase_D_fam"/>
</dbReference>
<dbReference type="OrthoDB" id="9762009at2"/>
<dbReference type="GO" id="GO:0005576">
    <property type="term" value="C:extracellular region"/>
    <property type="evidence" value="ECO:0007669"/>
    <property type="project" value="UniProtKB-SubCell"/>
</dbReference>
<sequence length="514" mass="57282">MPPASQASLRVIPGGLEVPGAVVSDRRSTVLRGGPIVRAGRNCWKVARARRGSVLVDGAEYFAALENAIRKATRSIVVLGWDFDGRIRLRPDGPEAESPPLGQLLRAQVEANPELEVSILVWSESIIHTPGSTREMLFGAEWQEHPRISVKLDTYHPIYAAHHQKIVTIDDCLAFSGGMDLTVGRWDRTPHLAHDPLRVDPDGKSYPAVHDVQMLVDGDAACALAEVAKDRWRNATGGGAPLDCDCPRDHWPDGLEPDFVDVDVAVARTLPDYLDTEPVREAADLTIDAIESARDTIYIEAQYMTSALLGAVLESRLKALDGPEIVVVMAHECHGIVEKWVMGTNRDRLIRRLRKADRYGRLRILYPAVWDDDEETQVFVHSKVIVVDDRFLRVGSSNLNNRSIELDTECDVAVEARNGAEARAVGRVRDRLIGEHIGVAPERLALEIERRGSLVAAIEALGGGRQRLMPFEAMSDEGPSTPVPGTRLLDPVRPYRILRLWDRFWRERKRKRVR</sequence>